<sequence length="160" mass="17240">MSVQETSPPAGSLLAEYATRDAYYTDCFETHLEGDVPLSAFITAFYTQPLFRAERLVLRVAARAPSTDADVAALAAGEATRFAVWQVEGRKDDEILLKDRSGRTCSWLQVAPGTLRFGSVVVPVAGRGGTLTLGPVFHSLLGAHKVYSRALLSGAARKLR</sequence>
<evidence type="ECO:0000313" key="1">
    <source>
        <dbReference type="EMBL" id="MFL4470773.1"/>
    </source>
</evidence>
<dbReference type="Proteomes" id="UP001627408">
    <property type="component" value="Unassembled WGS sequence"/>
</dbReference>
<evidence type="ECO:0008006" key="3">
    <source>
        <dbReference type="Google" id="ProtNLM"/>
    </source>
</evidence>
<keyword evidence="2" id="KW-1185">Reference proteome</keyword>
<gene>
    <name evidence="1" type="ORF">ACERZ8_13105</name>
</gene>
<comment type="caution">
    <text evidence="1">The sequence shown here is derived from an EMBL/GenBank/DDBJ whole genome shotgun (WGS) entry which is preliminary data.</text>
</comment>
<dbReference type="EMBL" id="JBHDIY010000002">
    <property type="protein sequence ID" value="MFL4470773.1"/>
    <property type="molecule type" value="Genomic_DNA"/>
</dbReference>
<evidence type="ECO:0000313" key="2">
    <source>
        <dbReference type="Proteomes" id="UP001627408"/>
    </source>
</evidence>
<reference evidence="1 2" key="1">
    <citation type="submission" date="2024-08" db="EMBL/GenBank/DDBJ databases">
        <title>Tateyamaria sp. nov., isolated from marine algae.</title>
        <authorList>
            <person name="Choi B.J."/>
            <person name="Kim J.M."/>
            <person name="Lee J.K."/>
            <person name="Choi D.G."/>
            <person name="Bayburt H."/>
            <person name="Baek J.H."/>
            <person name="Han D.M."/>
            <person name="Jeon C.O."/>
        </authorList>
    </citation>
    <scope>NUCLEOTIDE SEQUENCE [LARGE SCALE GENOMIC DNA]</scope>
    <source>
        <strain evidence="1 2">KMU-156</strain>
    </source>
</reference>
<proteinExistence type="predicted"/>
<dbReference type="RefSeq" id="WP_407592617.1">
    <property type="nucleotide sequence ID" value="NZ_JBHDIY010000002.1"/>
</dbReference>
<organism evidence="1 2">
    <name type="scientific">Tateyamaria armeniaca</name>
    <dbReference type="NCBI Taxonomy" id="2518930"/>
    <lineage>
        <taxon>Bacteria</taxon>
        <taxon>Pseudomonadati</taxon>
        <taxon>Pseudomonadota</taxon>
        <taxon>Alphaproteobacteria</taxon>
        <taxon>Rhodobacterales</taxon>
        <taxon>Roseobacteraceae</taxon>
        <taxon>Tateyamaria</taxon>
    </lineage>
</organism>
<protein>
    <recommendedName>
        <fullName evidence="3">DUF2867 domain-containing protein</fullName>
    </recommendedName>
</protein>
<name>A0ABW8UUG1_9RHOB</name>
<accession>A0ABW8UUG1</accession>